<dbReference type="EMBL" id="JBBWRZ010000005">
    <property type="protein sequence ID" value="KAK8235655.1"/>
    <property type="molecule type" value="Genomic_DNA"/>
</dbReference>
<proteinExistence type="predicted"/>
<organism evidence="1 2">
    <name type="scientific">Phyllosticta capitalensis</name>
    <dbReference type="NCBI Taxonomy" id="121624"/>
    <lineage>
        <taxon>Eukaryota</taxon>
        <taxon>Fungi</taxon>
        <taxon>Dikarya</taxon>
        <taxon>Ascomycota</taxon>
        <taxon>Pezizomycotina</taxon>
        <taxon>Dothideomycetes</taxon>
        <taxon>Dothideomycetes incertae sedis</taxon>
        <taxon>Botryosphaeriales</taxon>
        <taxon>Phyllostictaceae</taxon>
        <taxon>Phyllosticta</taxon>
    </lineage>
</organism>
<protein>
    <submittedName>
        <fullName evidence="1">Uncharacterized protein</fullName>
    </submittedName>
</protein>
<reference evidence="1 2" key="1">
    <citation type="submission" date="2024-04" db="EMBL/GenBank/DDBJ databases">
        <title>Phyllosticta paracitricarpa is synonymous to the EU quarantine fungus P. citricarpa based on phylogenomic analyses.</title>
        <authorList>
            <consortium name="Lawrence Berkeley National Laboratory"/>
            <person name="Van Ingen-Buijs V.A."/>
            <person name="Van Westerhoven A.C."/>
            <person name="Haridas S."/>
            <person name="Skiadas P."/>
            <person name="Martin F."/>
            <person name="Groenewald J.Z."/>
            <person name="Crous P.W."/>
            <person name="Seidl M.F."/>
        </authorList>
    </citation>
    <scope>NUCLEOTIDE SEQUENCE [LARGE SCALE GENOMIC DNA]</scope>
    <source>
        <strain evidence="1 2">CBS 123374</strain>
    </source>
</reference>
<comment type="caution">
    <text evidence="1">The sequence shown here is derived from an EMBL/GenBank/DDBJ whole genome shotgun (WGS) entry which is preliminary data.</text>
</comment>
<dbReference type="Proteomes" id="UP001492380">
    <property type="component" value="Unassembled WGS sequence"/>
</dbReference>
<sequence>MFSSFADHRKPRFRHEQATYPEHLQYRVLTADGRVFNSGNPQGDHSRVALVKCFIINACRRIGSSLKSWIRRLAGCIRIPSLTESDSSLFEIPCPSMEEVERLLEDLERAELGFADQESSSFSNNIDHEIHAASACIVPRNCTTTPEICLWAGTMSFRKHHNDLAKAVIRHKHKYGDAVRQVAIMNLAYRTAWYRVREDGMGRHRFPPGTTGRKLPQLKRPSGAKGLKRAGRWDIPADKDIYIPSNGMARRLEERQTKGDWYYPRPSPLRKEFKI</sequence>
<evidence type="ECO:0000313" key="1">
    <source>
        <dbReference type="EMBL" id="KAK8235655.1"/>
    </source>
</evidence>
<accession>A0ABR1YQD8</accession>
<gene>
    <name evidence="1" type="ORF">HDK90DRAFT_465992</name>
</gene>
<keyword evidence="2" id="KW-1185">Reference proteome</keyword>
<name>A0ABR1YQD8_9PEZI</name>
<evidence type="ECO:0000313" key="2">
    <source>
        <dbReference type="Proteomes" id="UP001492380"/>
    </source>
</evidence>